<protein>
    <recommendedName>
        <fullName evidence="2">TNase-like domain-containing protein</fullName>
    </recommendedName>
</protein>
<accession>A0A426K543</accession>
<evidence type="ECO:0000313" key="4">
    <source>
        <dbReference type="Proteomes" id="UP000274515"/>
    </source>
</evidence>
<dbReference type="EMBL" id="RSAA01000001">
    <property type="protein sequence ID" value="RRO20522.1"/>
    <property type="molecule type" value="Genomic_DNA"/>
</dbReference>
<name>A0A426K543_9PSEU</name>
<dbReference type="AlphaFoldDB" id="A0A426K543"/>
<organism evidence="3 4">
    <name type="scientific">Saccharopolyspora rhizosphaerae</name>
    <dbReference type="NCBI Taxonomy" id="2492662"/>
    <lineage>
        <taxon>Bacteria</taxon>
        <taxon>Bacillati</taxon>
        <taxon>Actinomycetota</taxon>
        <taxon>Actinomycetes</taxon>
        <taxon>Pseudonocardiales</taxon>
        <taxon>Pseudonocardiaceae</taxon>
        <taxon>Saccharopolyspora</taxon>
    </lineage>
</organism>
<feature type="compositionally biased region" description="Polar residues" evidence="1">
    <location>
        <begin position="215"/>
        <end position="232"/>
    </location>
</feature>
<dbReference type="Proteomes" id="UP000274515">
    <property type="component" value="Unassembled WGS sequence"/>
</dbReference>
<dbReference type="SUPFAM" id="SSF50199">
    <property type="entry name" value="Staphylococcal nuclease"/>
    <property type="match status" value="1"/>
</dbReference>
<comment type="caution">
    <text evidence="3">The sequence shown here is derived from an EMBL/GenBank/DDBJ whole genome shotgun (WGS) entry which is preliminary data.</text>
</comment>
<evidence type="ECO:0000256" key="1">
    <source>
        <dbReference type="SAM" id="MobiDB-lite"/>
    </source>
</evidence>
<sequence>MLGVKDDSRLGEHVRVGSRSPRQRTVGAACGVLIVGVLIVAASGSCVGGGDDSAPPTPPISSPHAAGSGGAHPPAPVAAAKVCSYSAATVYDGVSCVPGGERVAVSRAVDGDTLELSDGRRVRLLGVDTPEQGECGFDEATENASRRAVGKEVWLFREPEVTTDQHGRELAYVDVARTGSASDLGWVQAVAGHAESSSDSDANAAYEERIRSVVSTATGPCEQPASTPQQNYYAPVPGDGDGDEDSSCRRTWSC</sequence>
<evidence type="ECO:0000259" key="2">
    <source>
        <dbReference type="SMART" id="SM00318"/>
    </source>
</evidence>
<evidence type="ECO:0000313" key="3">
    <source>
        <dbReference type="EMBL" id="RRO20522.1"/>
    </source>
</evidence>
<feature type="domain" description="TNase-like" evidence="2">
    <location>
        <begin position="99"/>
        <end position="212"/>
    </location>
</feature>
<feature type="region of interest" description="Disordered" evidence="1">
    <location>
        <begin position="48"/>
        <end position="73"/>
    </location>
</feature>
<reference evidence="3 4" key="1">
    <citation type="submission" date="2018-11" db="EMBL/GenBank/DDBJ databases">
        <title>Saccharopolyspora rhizosphaerae sp. nov., an actinomycete isolated from rhizosphere soil in Thailand.</title>
        <authorList>
            <person name="Intra B."/>
            <person name="Euanorasetr J."/>
            <person name="Take A."/>
            <person name="Inahashi Y."/>
            <person name="Mori M."/>
            <person name="Panbangred W."/>
            <person name="Matsumoto A."/>
        </authorList>
    </citation>
    <scope>NUCLEOTIDE SEQUENCE [LARGE SCALE GENOMIC DNA]</scope>
    <source>
        <strain evidence="3 4">H219</strain>
    </source>
</reference>
<dbReference type="SMART" id="SM00318">
    <property type="entry name" value="SNc"/>
    <property type="match status" value="1"/>
</dbReference>
<keyword evidence="4" id="KW-1185">Reference proteome</keyword>
<dbReference type="Gene3D" id="2.40.50.90">
    <property type="match status" value="1"/>
</dbReference>
<dbReference type="Pfam" id="PF00565">
    <property type="entry name" value="SNase"/>
    <property type="match status" value="1"/>
</dbReference>
<dbReference type="InterPro" id="IPR016071">
    <property type="entry name" value="Staphylococal_nuclease_OB-fold"/>
</dbReference>
<dbReference type="InterPro" id="IPR035437">
    <property type="entry name" value="SNase_OB-fold_sf"/>
</dbReference>
<feature type="compositionally biased region" description="Basic and acidic residues" evidence="1">
    <location>
        <begin position="1"/>
        <end position="15"/>
    </location>
</feature>
<proteinExistence type="predicted"/>
<gene>
    <name evidence="3" type="ORF">EIL87_01105</name>
</gene>
<feature type="region of interest" description="Disordered" evidence="1">
    <location>
        <begin position="215"/>
        <end position="254"/>
    </location>
</feature>
<feature type="region of interest" description="Disordered" evidence="1">
    <location>
        <begin position="1"/>
        <end position="21"/>
    </location>
</feature>